<dbReference type="InterPro" id="IPR033469">
    <property type="entry name" value="CYTH-like_dom_sf"/>
</dbReference>
<protein>
    <submittedName>
        <fullName evidence="2">CYTH domain-containing protein</fullName>
    </submittedName>
</protein>
<dbReference type="InterPro" id="IPR012042">
    <property type="entry name" value="NeuTTM/CthTTM-like"/>
</dbReference>
<gene>
    <name evidence="2" type="ORF">F7018_01910</name>
</gene>
<dbReference type="SMART" id="SM01118">
    <property type="entry name" value="CYTH"/>
    <property type="match status" value="1"/>
</dbReference>
<organism evidence="2 3">
    <name type="scientific">Tenacibaculum aiptasiae</name>
    <dbReference type="NCBI Taxonomy" id="426481"/>
    <lineage>
        <taxon>Bacteria</taxon>
        <taxon>Pseudomonadati</taxon>
        <taxon>Bacteroidota</taxon>
        <taxon>Flavobacteriia</taxon>
        <taxon>Flavobacteriales</taxon>
        <taxon>Flavobacteriaceae</taxon>
        <taxon>Tenacibaculum</taxon>
    </lineage>
</organism>
<comment type="caution">
    <text evidence="2">The sequence shown here is derived from an EMBL/GenBank/DDBJ whole genome shotgun (WGS) entry which is preliminary data.</text>
</comment>
<proteinExistence type="predicted"/>
<dbReference type="PANTHER" id="PTHR40114:SF1">
    <property type="entry name" value="SLR0698 PROTEIN"/>
    <property type="match status" value="1"/>
</dbReference>
<dbReference type="PANTHER" id="PTHR40114">
    <property type="entry name" value="SLR0698 PROTEIN"/>
    <property type="match status" value="1"/>
</dbReference>
<dbReference type="EMBL" id="WAAU01000003">
    <property type="protein sequence ID" value="KAB1160652.1"/>
    <property type="molecule type" value="Genomic_DNA"/>
</dbReference>
<feature type="domain" description="CYTH" evidence="1">
    <location>
        <begin position="2"/>
        <end position="157"/>
    </location>
</feature>
<dbReference type="AlphaFoldDB" id="A0A7J5ASN4"/>
<dbReference type="CDD" id="cd07891">
    <property type="entry name" value="CYTH-like_CthTTM-like_1"/>
    <property type="match status" value="1"/>
</dbReference>
<dbReference type="PROSITE" id="PS51707">
    <property type="entry name" value="CYTH"/>
    <property type="match status" value="1"/>
</dbReference>
<dbReference type="InterPro" id="IPR023577">
    <property type="entry name" value="CYTH_domain"/>
</dbReference>
<dbReference type="PIRSF" id="PIRSF016487">
    <property type="entry name" value="CYTH_UCP016487"/>
    <property type="match status" value="1"/>
</dbReference>
<evidence type="ECO:0000259" key="1">
    <source>
        <dbReference type="PROSITE" id="PS51707"/>
    </source>
</evidence>
<accession>A0A7J5ASN4</accession>
<keyword evidence="3" id="KW-1185">Reference proteome</keyword>
<evidence type="ECO:0000313" key="3">
    <source>
        <dbReference type="Proteomes" id="UP000467305"/>
    </source>
</evidence>
<dbReference type="OrthoDB" id="9805588at2"/>
<dbReference type="Gene3D" id="2.40.320.10">
    <property type="entry name" value="Hypothetical Protein Pfu-838710-001"/>
    <property type="match status" value="1"/>
</dbReference>
<evidence type="ECO:0000313" key="2">
    <source>
        <dbReference type="EMBL" id="KAB1160652.1"/>
    </source>
</evidence>
<dbReference type="RefSeq" id="WP_150898281.1">
    <property type="nucleotide sequence ID" value="NZ_WAAU01000003.1"/>
</dbReference>
<dbReference type="Proteomes" id="UP000467305">
    <property type="component" value="Unassembled WGS sequence"/>
</dbReference>
<name>A0A7J5ASN4_9FLAO</name>
<dbReference type="SUPFAM" id="SSF55154">
    <property type="entry name" value="CYTH-like phosphatases"/>
    <property type="match status" value="1"/>
</dbReference>
<reference evidence="2 3" key="1">
    <citation type="submission" date="2019-09" db="EMBL/GenBank/DDBJ databases">
        <authorList>
            <person name="Cao W.R."/>
        </authorList>
    </citation>
    <scope>NUCLEOTIDE SEQUENCE [LARGE SCALE GENOMIC DNA]</scope>
    <source>
        <strain evidence="3">a4</strain>
    </source>
</reference>
<dbReference type="Pfam" id="PF01928">
    <property type="entry name" value="CYTH"/>
    <property type="match status" value="1"/>
</dbReference>
<sequence length="157" mass="18517">MTFEIERKFLVNSNIYKQLAYKKSYIKQGFLNSKKERVVRVRIKNDSGFLTIKGPSNKNGTTRFEWEKEITRTEAENLLELCEEGIIEKYRYLVKVNQHTFEVDEFLGTNEGLLVAEVELNNENENFTKPEWLGKEVTGIVEYYNSNLSKNPFCNWK</sequence>